<evidence type="ECO:0000313" key="2">
    <source>
        <dbReference type="Proteomes" id="UP000630097"/>
    </source>
</evidence>
<sequence>MSGPFAAAIRERALLAWAALEEARREEDVEGLIVAEGEWEDVVRLARAHGVQIGDDEAGPGEGTVR</sequence>
<gene>
    <name evidence="1" type="ORF">Pka01_17070</name>
</gene>
<dbReference type="RefSeq" id="WP_203882067.1">
    <property type="nucleotide sequence ID" value="NZ_BAABHH010000007.1"/>
</dbReference>
<keyword evidence="2" id="KW-1185">Reference proteome</keyword>
<name>A0A8J3M3N8_9ACTN</name>
<organism evidence="1 2">
    <name type="scientific">Planotetraspora kaengkrachanensis</name>
    <dbReference type="NCBI Taxonomy" id="575193"/>
    <lineage>
        <taxon>Bacteria</taxon>
        <taxon>Bacillati</taxon>
        <taxon>Actinomycetota</taxon>
        <taxon>Actinomycetes</taxon>
        <taxon>Streptosporangiales</taxon>
        <taxon>Streptosporangiaceae</taxon>
        <taxon>Planotetraspora</taxon>
    </lineage>
</organism>
<proteinExistence type="predicted"/>
<reference evidence="1 2" key="1">
    <citation type="submission" date="2021-01" db="EMBL/GenBank/DDBJ databases">
        <title>Whole genome shotgun sequence of Planotetraspora kaengkrachanensis NBRC 104272.</title>
        <authorList>
            <person name="Komaki H."/>
            <person name="Tamura T."/>
        </authorList>
    </citation>
    <scope>NUCLEOTIDE SEQUENCE [LARGE SCALE GENOMIC DNA]</scope>
    <source>
        <strain evidence="1 2">NBRC 104272</strain>
    </source>
</reference>
<protein>
    <submittedName>
        <fullName evidence="1">Uncharacterized protein</fullName>
    </submittedName>
</protein>
<comment type="caution">
    <text evidence="1">The sequence shown here is derived from an EMBL/GenBank/DDBJ whole genome shotgun (WGS) entry which is preliminary data.</text>
</comment>
<dbReference type="EMBL" id="BONV01000005">
    <property type="protein sequence ID" value="GIG78580.1"/>
    <property type="molecule type" value="Genomic_DNA"/>
</dbReference>
<dbReference type="Proteomes" id="UP000630097">
    <property type="component" value="Unassembled WGS sequence"/>
</dbReference>
<dbReference type="AlphaFoldDB" id="A0A8J3M3N8"/>
<accession>A0A8J3M3N8</accession>
<evidence type="ECO:0000313" key="1">
    <source>
        <dbReference type="EMBL" id="GIG78580.1"/>
    </source>
</evidence>